<dbReference type="AlphaFoldDB" id="A0A348HIJ3"/>
<feature type="domain" description="HMA" evidence="13">
    <location>
        <begin position="5"/>
        <end position="70"/>
    </location>
</feature>
<dbReference type="InterPro" id="IPR023298">
    <property type="entry name" value="ATPase_P-typ_TM_dom_sf"/>
</dbReference>
<feature type="transmembrane region" description="Helical" evidence="12">
    <location>
        <begin position="435"/>
        <end position="456"/>
    </location>
</feature>
<keyword evidence="9 12" id="KW-0472">Membrane</keyword>
<evidence type="ECO:0000256" key="6">
    <source>
        <dbReference type="ARBA" id="ARBA00022840"/>
    </source>
</evidence>
<dbReference type="CDD" id="cd02094">
    <property type="entry name" value="P-type_ATPase_Cu-like"/>
    <property type="match status" value="1"/>
</dbReference>
<dbReference type="Pfam" id="PF00702">
    <property type="entry name" value="Hydrolase"/>
    <property type="match status" value="1"/>
</dbReference>
<dbReference type="NCBIfam" id="TIGR01511">
    <property type="entry name" value="ATPase-IB1_Cu"/>
    <property type="match status" value="1"/>
</dbReference>
<dbReference type="EC" id="7.2.2.9" evidence="10"/>
<feature type="transmembrane region" description="Helical" evidence="12">
    <location>
        <begin position="162"/>
        <end position="184"/>
    </location>
</feature>
<organism evidence="14 15">
    <name type="scientific">Zymobacter palmae</name>
    <dbReference type="NCBI Taxonomy" id="33074"/>
    <lineage>
        <taxon>Bacteria</taxon>
        <taxon>Pseudomonadati</taxon>
        <taxon>Pseudomonadota</taxon>
        <taxon>Gammaproteobacteria</taxon>
        <taxon>Oceanospirillales</taxon>
        <taxon>Halomonadaceae</taxon>
        <taxon>Zymobacter group</taxon>
        <taxon>Zymobacter</taxon>
    </lineage>
</organism>
<keyword evidence="7" id="KW-1278">Translocase</keyword>
<evidence type="ECO:0000256" key="1">
    <source>
        <dbReference type="ARBA" id="ARBA00004127"/>
    </source>
</evidence>
<dbReference type="Gene3D" id="3.40.50.1000">
    <property type="entry name" value="HAD superfamily/HAD-like"/>
    <property type="match status" value="1"/>
</dbReference>
<dbReference type="InterPro" id="IPR023299">
    <property type="entry name" value="ATPase_P-typ_cyto_dom_N"/>
</dbReference>
<dbReference type="KEGG" id="zpl:ZBT109_2720"/>
<dbReference type="FunFam" id="2.70.150.10:FF:000002">
    <property type="entry name" value="Copper-transporting ATPase 1, putative"/>
    <property type="match status" value="1"/>
</dbReference>
<dbReference type="SUPFAM" id="SSF56784">
    <property type="entry name" value="HAD-like"/>
    <property type="match status" value="1"/>
</dbReference>
<dbReference type="InterPro" id="IPR018303">
    <property type="entry name" value="ATPase_P-typ_P_site"/>
</dbReference>
<feature type="transmembrane region" description="Helical" evidence="12">
    <location>
        <begin position="401"/>
        <end position="423"/>
    </location>
</feature>
<dbReference type="GO" id="GO:0016887">
    <property type="term" value="F:ATP hydrolysis activity"/>
    <property type="evidence" value="ECO:0007669"/>
    <property type="project" value="InterPro"/>
</dbReference>
<dbReference type="Pfam" id="PF00122">
    <property type="entry name" value="E1-E2_ATPase"/>
    <property type="match status" value="1"/>
</dbReference>
<keyword evidence="15" id="KW-1185">Reference proteome</keyword>
<keyword evidence="8 12" id="KW-1133">Transmembrane helix</keyword>
<gene>
    <name evidence="14" type="ORF">ZBT109_2720</name>
</gene>
<comment type="similarity">
    <text evidence="2 12">Belongs to the cation transport ATPase (P-type) (TC 3.A.3) family. Type IB subfamily.</text>
</comment>
<dbReference type="InterPro" id="IPR044492">
    <property type="entry name" value="P_typ_ATPase_HD_dom"/>
</dbReference>
<keyword evidence="4 12" id="KW-0479">Metal-binding</keyword>
<feature type="transmembrane region" description="Helical" evidence="12">
    <location>
        <begin position="740"/>
        <end position="757"/>
    </location>
</feature>
<feature type="transmembrane region" description="Helical" evidence="12">
    <location>
        <begin position="248"/>
        <end position="267"/>
    </location>
</feature>
<comment type="catalytic activity">
    <reaction evidence="11">
        <text>Cu(2+)(in) + ATP + H2O = Cu(2+)(out) + ADP + phosphate + H(+)</text>
        <dbReference type="Rhea" id="RHEA:10376"/>
        <dbReference type="ChEBI" id="CHEBI:15377"/>
        <dbReference type="ChEBI" id="CHEBI:15378"/>
        <dbReference type="ChEBI" id="CHEBI:29036"/>
        <dbReference type="ChEBI" id="CHEBI:30616"/>
        <dbReference type="ChEBI" id="CHEBI:43474"/>
        <dbReference type="ChEBI" id="CHEBI:456216"/>
        <dbReference type="EC" id="7.2.2.9"/>
    </reaction>
</comment>
<dbReference type="InterPro" id="IPR036163">
    <property type="entry name" value="HMA_dom_sf"/>
</dbReference>
<dbReference type="NCBIfam" id="TIGR01525">
    <property type="entry name" value="ATPase-IB_hvy"/>
    <property type="match status" value="1"/>
</dbReference>
<name>A0A348HIJ3_9GAMM</name>
<dbReference type="Proteomes" id="UP000267342">
    <property type="component" value="Chromosome"/>
</dbReference>
<dbReference type="RefSeq" id="WP_169733981.1">
    <property type="nucleotide sequence ID" value="NZ_AP018933.1"/>
</dbReference>
<dbReference type="Pfam" id="PF00403">
    <property type="entry name" value="HMA"/>
    <property type="match status" value="2"/>
</dbReference>
<comment type="subcellular location">
    <subcellularLocation>
        <location evidence="12">Cell membrane</location>
    </subcellularLocation>
    <subcellularLocation>
        <location evidence="1">Endomembrane system</location>
        <topology evidence="1">Multi-pass membrane protein</topology>
    </subcellularLocation>
</comment>
<keyword evidence="3 12" id="KW-0812">Transmembrane</keyword>
<dbReference type="PROSITE" id="PS00154">
    <property type="entry name" value="ATPASE_E1_E2"/>
    <property type="match status" value="1"/>
</dbReference>
<keyword evidence="12" id="KW-1003">Cell membrane</keyword>
<dbReference type="PRINTS" id="PR00119">
    <property type="entry name" value="CATATPASE"/>
</dbReference>
<dbReference type="InterPro" id="IPR023214">
    <property type="entry name" value="HAD_sf"/>
</dbReference>
<feature type="domain" description="HMA" evidence="13">
    <location>
        <begin position="72"/>
        <end position="137"/>
    </location>
</feature>
<dbReference type="GO" id="GO:0005524">
    <property type="term" value="F:ATP binding"/>
    <property type="evidence" value="ECO:0007669"/>
    <property type="project" value="UniProtKB-UniRule"/>
</dbReference>
<dbReference type="GO" id="GO:0043682">
    <property type="term" value="F:P-type divalent copper transporter activity"/>
    <property type="evidence" value="ECO:0007669"/>
    <property type="project" value="UniProtKB-EC"/>
</dbReference>
<dbReference type="NCBIfam" id="TIGR01494">
    <property type="entry name" value="ATPase_P-type"/>
    <property type="match status" value="1"/>
</dbReference>
<dbReference type="PANTHER" id="PTHR43520">
    <property type="entry name" value="ATP7, ISOFORM B"/>
    <property type="match status" value="1"/>
</dbReference>
<dbReference type="FunFam" id="3.30.70.100:FF:000005">
    <property type="entry name" value="Copper-exporting P-type ATPase A"/>
    <property type="match status" value="1"/>
</dbReference>
<dbReference type="InterPro" id="IPR036412">
    <property type="entry name" value="HAD-like_sf"/>
</dbReference>
<evidence type="ECO:0000256" key="7">
    <source>
        <dbReference type="ARBA" id="ARBA00022967"/>
    </source>
</evidence>
<feature type="transmembrane region" description="Helical" evidence="12">
    <location>
        <begin position="190"/>
        <end position="208"/>
    </location>
</feature>
<dbReference type="GO" id="GO:0005886">
    <property type="term" value="C:plasma membrane"/>
    <property type="evidence" value="ECO:0007669"/>
    <property type="project" value="UniProtKB-SubCell"/>
</dbReference>
<reference evidence="14 15" key="1">
    <citation type="submission" date="2018-09" db="EMBL/GenBank/DDBJ databases">
        <title>Zymobacter palmae IAM14233 (=T109) whole genome analysis.</title>
        <authorList>
            <person name="Yanase H."/>
        </authorList>
    </citation>
    <scope>NUCLEOTIDE SEQUENCE [LARGE SCALE GENOMIC DNA]</scope>
    <source>
        <strain evidence="14 15">IAM14233</strain>
    </source>
</reference>
<dbReference type="PANTHER" id="PTHR43520:SF8">
    <property type="entry name" value="P-TYPE CU(+) TRANSPORTER"/>
    <property type="match status" value="1"/>
</dbReference>
<dbReference type="InterPro" id="IPR017969">
    <property type="entry name" value="Heavy-metal-associated_CS"/>
</dbReference>
<dbReference type="Gene3D" id="3.40.1110.10">
    <property type="entry name" value="Calcium-transporting ATPase, cytoplasmic domain N"/>
    <property type="match status" value="1"/>
</dbReference>
<dbReference type="SUPFAM" id="SSF81665">
    <property type="entry name" value="Calcium ATPase, transmembrane domain M"/>
    <property type="match status" value="1"/>
</dbReference>
<dbReference type="InterPro" id="IPR008250">
    <property type="entry name" value="ATPase_P-typ_transduc_dom_A_sf"/>
</dbReference>
<evidence type="ECO:0000256" key="2">
    <source>
        <dbReference type="ARBA" id="ARBA00006024"/>
    </source>
</evidence>
<feature type="transmembrane region" description="Helical" evidence="12">
    <location>
        <begin position="763"/>
        <end position="783"/>
    </location>
</feature>
<evidence type="ECO:0000256" key="12">
    <source>
        <dbReference type="RuleBase" id="RU362081"/>
    </source>
</evidence>
<evidence type="ECO:0000259" key="13">
    <source>
        <dbReference type="PROSITE" id="PS50846"/>
    </source>
</evidence>
<dbReference type="SFLD" id="SFLDS00003">
    <property type="entry name" value="Haloacid_Dehalogenase"/>
    <property type="match status" value="1"/>
</dbReference>
<evidence type="ECO:0000256" key="4">
    <source>
        <dbReference type="ARBA" id="ARBA00022723"/>
    </source>
</evidence>
<sequence length="796" mass="84614">MDQTQRVHFGIRGMSCAACAERLQRVLNRLEGVTASVSFASEKATLDVAPSAPALQAVIDAIRSAGFDVADQHLTLSLEGMSCVACAARIEKVLNKQPGVDATVNFAAARAHITYTPGLETPDTLIQRIEKIGFGAQTVTQRDHDAEQAESARVWRIQRNHFIVAALFTLPLMIEMIGMLIGRMHLLPGVLQWLLATPVQFWCGRHFYLRAWRALRGGAANMDVLVALGTSVAYGFSVYTLLTHPHGHLYFEASAAIITLVLLGKLLEARARSKTGEAIASLLALQPQIAHVDVDGEWQDRDVATLREGDVFLVKPGESVPVDGIVLSGRSEVNESMLTGESLPVAKHTDARLYAATQNYSGALRAQATGVGADTALARIILLVEDAQGSKASVQHLTDRISAIFVPAVVAIALLTFIINMLVTGQLDTSLIRAVAVLVIACPCALGLATPTAIMVGTGQGARTGILFRNANALEKAHQLQELVMDKTGTLTEGHLSVAAVRPAGNRTHDDVIALAAGLEQHSEHPLAQAIIAYAQNQAIPPAAVTDFAAEIGRGVTGRSYSTEILLGAPRFLDEQGVAFNREEAESLEKEGYTVIGLAQDKQSLGLIGLKDRLRSDAVPALRALHEQGIRVVMLTGDNAGTAARVAEQIGLRHYVAEILPAQKAEYIAQRQAEGRCVGMVGDGINDAPALATADVGIAIGGGSNAALETADVVLMQDSLVHIADAIDLSRATLAKVKQNLFFAFFYNGLGIPLAAIGLLNPIVAGTAMALSSVSVLTNSLLLRRWTSPSSQRRSV</sequence>
<evidence type="ECO:0000256" key="5">
    <source>
        <dbReference type="ARBA" id="ARBA00022741"/>
    </source>
</evidence>
<keyword evidence="6 12" id="KW-0067">ATP-binding</keyword>
<dbReference type="GO" id="GO:0055070">
    <property type="term" value="P:copper ion homeostasis"/>
    <property type="evidence" value="ECO:0007669"/>
    <property type="project" value="TreeGrafter"/>
</dbReference>
<feature type="transmembrane region" description="Helical" evidence="12">
    <location>
        <begin position="220"/>
        <end position="242"/>
    </location>
</feature>
<dbReference type="SFLD" id="SFLDF00027">
    <property type="entry name" value="p-type_atpase"/>
    <property type="match status" value="1"/>
</dbReference>
<evidence type="ECO:0000256" key="10">
    <source>
        <dbReference type="ARBA" id="ARBA00038904"/>
    </source>
</evidence>
<evidence type="ECO:0000256" key="11">
    <source>
        <dbReference type="ARBA" id="ARBA00047424"/>
    </source>
</evidence>
<dbReference type="SUPFAM" id="SSF81653">
    <property type="entry name" value="Calcium ATPase, transduction domain A"/>
    <property type="match status" value="1"/>
</dbReference>
<dbReference type="SFLD" id="SFLDG00002">
    <property type="entry name" value="C1.7:_P-type_atpase_like"/>
    <property type="match status" value="1"/>
</dbReference>
<dbReference type="STRING" id="1123510.GCA_000620025_00071"/>
<evidence type="ECO:0000256" key="9">
    <source>
        <dbReference type="ARBA" id="ARBA00023136"/>
    </source>
</evidence>
<accession>A0A348HIJ3</accession>
<dbReference type="InterPro" id="IPR001757">
    <property type="entry name" value="P_typ_ATPase"/>
</dbReference>
<dbReference type="InterPro" id="IPR006121">
    <property type="entry name" value="HMA_dom"/>
</dbReference>
<dbReference type="SUPFAM" id="SSF55008">
    <property type="entry name" value="HMA, heavy metal-associated domain"/>
    <property type="match status" value="2"/>
</dbReference>
<dbReference type="PRINTS" id="PR00120">
    <property type="entry name" value="HATPASE"/>
</dbReference>
<dbReference type="InterPro" id="IPR027256">
    <property type="entry name" value="P-typ_ATPase_IB"/>
</dbReference>
<evidence type="ECO:0000256" key="8">
    <source>
        <dbReference type="ARBA" id="ARBA00022989"/>
    </source>
</evidence>
<dbReference type="PROSITE" id="PS01047">
    <property type="entry name" value="HMA_1"/>
    <property type="match status" value="2"/>
</dbReference>
<dbReference type="PROSITE" id="PS50846">
    <property type="entry name" value="HMA_2"/>
    <property type="match status" value="2"/>
</dbReference>
<dbReference type="Gene3D" id="3.30.70.100">
    <property type="match status" value="2"/>
</dbReference>
<evidence type="ECO:0000313" key="15">
    <source>
        <dbReference type="Proteomes" id="UP000267342"/>
    </source>
</evidence>
<dbReference type="InterPro" id="IPR059000">
    <property type="entry name" value="ATPase_P-type_domA"/>
</dbReference>
<dbReference type="Gene3D" id="2.70.150.10">
    <property type="entry name" value="Calcium-transporting ATPase, cytoplasmic transduction domain A"/>
    <property type="match status" value="1"/>
</dbReference>
<evidence type="ECO:0000256" key="3">
    <source>
        <dbReference type="ARBA" id="ARBA00022692"/>
    </source>
</evidence>
<evidence type="ECO:0000313" key="14">
    <source>
        <dbReference type="EMBL" id="BBG31445.1"/>
    </source>
</evidence>
<protein>
    <recommendedName>
        <fullName evidence="10">P-type Cu(2+) transporter</fullName>
        <ecNumber evidence="10">7.2.2.9</ecNumber>
    </recommendedName>
</protein>
<dbReference type="CDD" id="cd00371">
    <property type="entry name" value="HMA"/>
    <property type="match status" value="2"/>
</dbReference>
<keyword evidence="5 12" id="KW-0547">Nucleotide-binding</keyword>
<proteinExistence type="inferred from homology"/>
<dbReference type="GO" id="GO:0012505">
    <property type="term" value="C:endomembrane system"/>
    <property type="evidence" value="ECO:0007669"/>
    <property type="project" value="UniProtKB-SubCell"/>
</dbReference>
<dbReference type="EMBL" id="AP018933">
    <property type="protein sequence ID" value="BBG31445.1"/>
    <property type="molecule type" value="Genomic_DNA"/>
</dbReference>
<dbReference type="GO" id="GO:0005507">
    <property type="term" value="F:copper ion binding"/>
    <property type="evidence" value="ECO:0007669"/>
    <property type="project" value="TreeGrafter"/>
</dbReference>